<gene>
    <name evidence="10" type="ORF">FH966_07370</name>
    <name evidence="9" type="ORF">FH966_16380</name>
</gene>
<dbReference type="Proteomes" id="UP000319280">
    <property type="component" value="Unassembled WGS sequence"/>
</dbReference>
<dbReference type="EMBL" id="VJMZ01000001">
    <property type="protein sequence ID" value="TRM11528.1"/>
    <property type="molecule type" value="Genomic_DNA"/>
</dbReference>
<comment type="similarity">
    <text evidence="2">Belongs to the EamA transporter family.</text>
</comment>
<dbReference type="InterPro" id="IPR050638">
    <property type="entry name" value="AA-Vitamin_Transporters"/>
</dbReference>
<comment type="subcellular location">
    <subcellularLocation>
        <location evidence="1">Cell membrane</location>
        <topology evidence="1">Multi-pass membrane protein</topology>
    </subcellularLocation>
</comment>
<feature type="transmembrane region" description="Helical" evidence="7">
    <location>
        <begin position="148"/>
        <end position="169"/>
    </location>
</feature>
<feature type="transmembrane region" description="Helical" evidence="7">
    <location>
        <begin position="176"/>
        <end position="195"/>
    </location>
</feature>
<evidence type="ECO:0000256" key="1">
    <source>
        <dbReference type="ARBA" id="ARBA00004651"/>
    </source>
</evidence>
<sequence>MLKTYMWLTFCVTAWGSNFVFGKILVNDFSPAVLTSLRLLFIVLFLIIFILPTQGLRKISIRDWAWIFLLGVVGVFINQLTFFKGLVTADSTSSALILATAPILTGFLAAAFLKETFTSRMLFGSVVAIIGIYFVVTKGGATLYFEPGLLWIVGTMVSFAILIIITRMLSQRVSPVITTFYSNVTGFIVSLPFVFVMDDPVELSEDWQGWGLLIVTAIVVHGIATLIWNQNIRYADASKASILSNLEPFIAMIMGVILLQKPITTPEIIGSLFIVGGVMFATYQRRKRSRQVLRE</sequence>
<keyword evidence="11" id="KW-1185">Reference proteome</keyword>
<accession>A0A549YBI8</accession>
<evidence type="ECO:0000256" key="2">
    <source>
        <dbReference type="ARBA" id="ARBA00007362"/>
    </source>
</evidence>
<keyword evidence="4 7" id="KW-0812">Transmembrane</keyword>
<keyword evidence="5 7" id="KW-1133">Transmembrane helix</keyword>
<feature type="transmembrane region" description="Helical" evidence="7">
    <location>
        <begin position="240"/>
        <end position="259"/>
    </location>
</feature>
<evidence type="ECO:0000256" key="6">
    <source>
        <dbReference type="ARBA" id="ARBA00023136"/>
    </source>
</evidence>
<proteinExistence type="inferred from homology"/>
<feature type="transmembrane region" description="Helical" evidence="7">
    <location>
        <begin position="207"/>
        <end position="228"/>
    </location>
</feature>
<evidence type="ECO:0000256" key="7">
    <source>
        <dbReference type="SAM" id="Phobius"/>
    </source>
</evidence>
<evidence type="ECO:0000256" key="5">
    <source>
        <dbReference type="ARBA" id="ARBA00022989"/>
    </source>
</evidence>
<dbReference type="PANTHER" id="PTHR32322">
    <property type="entry name" value="INNER MEMBRANE TRANSPORTER"/>
    <property type="match status" value="1"/>
</dbReference>
<protein>
    <submittedName>
        <fullName evidence="9">DMT family transporter</fullName>
    </submittedName>
</protein>
<feature type="transmembrane region" description="Helical" evidence="7">
    <location>
        <begin position="265"/>
        <end position="283"/>
    </location>
</feature>
<dbReference type="PANTHER" id="PTHR32322:SF18">
    <property type="entry name" value="S-ADENOSYLMETHIONINE_S-ADENOSYLHOMOCYSTEINE TRANSPORTER"/>
    <property type="match status" value="1"/>
</dbReference>
<feature type="domain" description="EamA" evidence="8">
    <location>
        <begin position="147"/>
        <end position="282"/>
    </location>
</feature>
<organism evidence="9 11">
    <name type="scientific">Lentibacillus cibarius</name>
    <dbReference type="NCBI Taxonomy" id="2583219"/>
    <lineage>
        <taxon>Bacteria</taxon>
        <taxon>Bacillati</taxon>
        <taxon>Bacillota</taxon>
        <taxon>Bacilli</taxon>
        <taxon>Bacillales</taxon>
        <taxon>Bacillaceae</taxon>
        <taxon>Lentibacillus</taxon>
    </lineage>
</organism>
<dbReference type="SUPFAM" id="SSF103481">
    <property type="entry name" value="Multidrug resistance efflux transporter EmrE"/>
    <property type="match status" value="2"/>
</dbReference>
<evidence type="ECO:0000313" key="9">
    <source>
        <dbReference type="EMBL" id="TRM09246.1"/>
    </source>
</evidence>
<dbReference type="EMBL" id="VJMZ01000002">
    <property type="protein sequence ID" value="TRM09246.1"/>
    <property type="molecule type" value="Genomic_DNA"/>
</dbReference>
<dbReference type="AlphaFoldDB" id="A0A549YBI8"/>
<dbReference type="RefSeq" id="WP_142790653.1">
    <property type="nucleotide sequence ID" value="NZ_VJMZ01000001.1"/>
</dbReference>
<feature type="transmembrane region" description="Helical" evidence="7">
    <location>
        <begin position="32"/>
        <end position="52"/>
    </location>
</feature>
<feature type="transmembrane region" description="Helical" evidence="7">
    <location>
        <begin position="95"/>
        <end position="113"/>
    </location>
</feature>
<evidence type="ECO:0000313" key="11">
    <source>
        <dbReference type="Proteomes" id="UP000319280"/>
    </source>
</evidence>
<comment type="caution">
    <text evidence="9">The sequence shown here is derived from an EMBL/GenBank/DDBJ whole genome shotgun (WGS) entry which is preliminary data.</text>
</comment>
<reference evidence="9 11" key="1">
    <citation type="submission" date="2019-07" db="EMBL/GenBank/DDBJ databases">
        <title>Genomic analysis of Lentibacillus sp. NKC851-2.</title>
        <authorList>
            <person name="Oh Y.J."/>
        </authorList>
    </citation>
    <scope>NUCLEOTIDE SEQUENCE [LARGE SCALE GENOMIC DNA]</scope>
    <source>
        <strain evidence="9 11">NKC851-2</strain>
    </source>
</reference>
<evidence type="ECO:0000313" key="10">
    <source>
        <dbReference type="EMBL" id="TRM11528.1"/>
    </source>
</evidence>
<feature type="domain" description="EamA" evidence="8">
    <location>
        <begin position="4"/>
        <end position="136"/>
    </location>
</feature>
<evidence type="ECO:0000256" key="4">
    <source>
        <dbReference type="ARBA" id="ARBA00022692"/>
    </source>
</evidence>
<keyword evidence="3" id="KW-1003">Cell membrane</keyword>
<keyword evidence="6 7" id="KW-0472">Membrane</keyword>
<feature type="transmembrane region" description="Helical" evidence="7">
    <location>
        <begin position="64"/>
        <end position="83"/>
    </location>
</feature>
<dbReference type="InterPro" id="IPR037185">
    <property type="entry name" value="EmrE-like"/>
</dbReference>
<feature type="transmembrane region" description="Helical" evidence="7">
    <location>
        <begin position="120"/>
        <end position="136"/>
    </location>
</feature>
<dbReference type="Gene3D" id="1.10.3730.20">
    <property type="match status" value="1"/>
</dbReference>
<evidence type="ECO:0000256" key="3">
    <source>
        <dbReference type="ARBA" id="ARBA00022475"/>
    </source>
</evidence>
<dbReference type="InterPro" id="IPR000620">
    <property type="entry name" value="EamA_dom"/>
</dbReference>
<dbReference type="GO" id="GO:0005886">
    <property type="term" value="C:plasma membrane"/>
    <property type="evidence" value="ECO:0007669"/>
    <property type="project" value="UniProtKB-SubCell"/>
</dbReference>
<name>A0A549YBI8_9BACI</name>
<evidence type="ECO:0000259" key="8">
    <source>
        <dbReference type="Pfam" id="PF00892"/>
    </source>
</evidence>
<dbReference type="Pfam" id="PF00892">
    <property type="entry name" value="EamA"/>
    <property type="match status" value="2"/>
</dbReference>